<dbReference type="Gene3D" id="1.10.10.10">
    <property type="entry name" value="Winged helix-like DNA-binding domain superfamily/Winged helix DNA-binding domain"/>
    <property type="match status" value="1"/>
</dbReference>
<dbReference type="Pfam" id="PF03099">
    <property type="entry name" value="BPL_LplA_LipB"/>
    <property type="match status" value="1"/>
</dbReference>
<dbReference type="AlphaFoldDB" id="A0A7C3EVY2"/>
<dbReference type="InterPro" id="IPR004143">
    <property type="entry name" value="BPL_LPL_catalytic"/>
</dbReference>
<proteinExistence type="inferred from homology"/>
<evidence type="ECO:0000256" key="3">
    <source>
        <dbReference type="ARBA" id="ARBA00022840"/>
    </source>
</evidence>
<keyword evidence="2" id="KW-0547">Nucleotide-binding</keyword>
<dbReference type="InterPro" id="IPR004408">
    <property type="entry name" value="Biotin_CoA_COase_ligase"/>
</dbReference>
<dbReference type="GO" id="GO:0004077">
    <property type="term" value="F:biotin--[biotin carboxyl-carrier protein] ligase activity"/>
    <property type="evidence" value="ECO:0007669"/>
    <property type="project" value="UniProtKB-EC"/>
</dbReference>
<dbReference type="GO" id="GO:0005737">
    <property type="term" value="C:cytoplasm"/>
    <property type="evidence" value="ECO:0007669"/>
    <property type="project" value="TreeGrafter"/>
</dbReference>
<dbReference type="InterPro" id="IPR036390">
    <property type="entry name" value="WH_DNA-bd_sf"/>
</dbReference>
<dbReference type="PROSITE" id="PS51733">
    <property type="entry name" value="BPL_LPL_CATALYTIC"/>
    <property type="match status" value="1"/>
</dbReference>
<reference evidence="5" key="1">
    <citation type="journal article" date="2020" name="mSystems">
        <title>Genome- and Community-Level Interaction Insights into Carbon Utilization and Element Cycling Functions of Hydrothermarchaeota in Hydrothermal Sediment.</title>
        <authorList>
            <person name="Zhou Z."/>
            <person name="Liu Y."/>
            <person name="Xu W."/>
            <person name="Pan J."/>
            <person name="Luo Z.H."/>
            <person name="Li M."/>
        </authorList>
    </citation>
    <scope>NUCLEOTIDE SEQUENCE [LARGE SCALE GENOMIC DNA]</scope>
    <source>
        <strain evidence="5">SpSt-468</strain>
    </source>
</reference>
<dbReference type="Gene3D" id="3.30.930.10">
    <property type="entry name" value="Bira Bifunctional Protein, Domain 2"/>
    <property type="match status" value="1"/>
</dbReference>
<evidence type="ECO:0000256" key="2">
    <source>
        <dbReference type="ARBA" id="ARBA00022741"/>
    </source>
</evidence>
<feature type="domain" description="BPL/LPL catalytic" evidence="4">
    <location>
        <begin position="67"/>
        <end position="256"/>
    </location>
</feature>
<evidence type="ECO:0000256" key="1">
    <source>
        <dbReference type="ARBA" id="ARBA00022598"/>
    </source>
</evidence>
<protein>
    <submittedName>
        <fullName evidence="5">Biotin--[acetyl-CoA-carboxylase] ligase</fullName>
        <ecNumber evidence="5">6.3.4.15</ecNumber>
    </submittedName>
</protein>
<dbReference type="InterPro" id="IPR045864">
    <property type="entry name" value="aa-tRNA-synth_II/BPL/LPL"/>
</dbReference>
<name>A0A7C3EVY2_9CREN</name>
<accession>A0A7C3EVY2</accession>
<dbReference type="SUPFAM" id="SSF55681">
    <property type="entry name" value="Class II aaRS and biotin synthetases"/>
    <property type="match status" value="1"/>
</dbReference>
<dbReference type="GO" id="GO:0006355">
    <property type="term" value="P:regulation of DNA-templated transcription"/>
    <property type="evidence" value="ECO:0007669"/>
    <property type="project" value="InterPro"/>
</dbReference>
<dbReference type="InterPro" id="IPR013196">
    <property type="entry name" value="HTH_11"/>
</dbReference>
<dbReference type="InterPro" id="IPR003142">
    <property type="entry name" value="BPL_C"/>
</dbReference>
<dbReference type="CDD" id="cd16442">
    <property type="entry name" value="BPL"/>
    <property type="match status" value="1"/>
</dbReference>
<dbReference type="InterPro" id="IPR008988">
    <property type="entry name" value="Transcriptional_repressor_C"/>
</dbReference>
<comment type="caution">
    <text evidence="5">The sequence shown here is derived from an EMBL/GenBank/DDBJ whole genome shotgun (WGS) entry which is preliminary data.</text>
</comment>
<dbReference type="SUPFAM" id="SSF50037">
    <property type="entry name" value="C-terminal domain of transcriptional repressors"/>
    <property type="match status" value="1"/>
</dbReference>
<organism evidence="5">
    <name type="scientific">Candidatus Methanomethylicus mesodigestus</name>
    <dbReference type="NCBI Taxonomy" id="1867258"/>
    <lineage>
        <taxon>Archaea</taxon>
        <taxon>Thermoproteota</taxon>
        <taxon>Methanosuratincolia</taxon>
        <taxon>Candidatus Methanomethylicales</taxon>
        <taxon>Candidatus Methanomethylicaceae</taxon>
        <taxon>Candidatus Methanomethylicus</taxon>
    </lineage>
</organism>
<keyword evidence="3" id="KW-0067">ATP-binding</keyword>
<dbReference type="PANTHER" id="PTHR12835:SF5">
    <property type="entry name" value="BIOTIN--PROTEIN LIGASE"/>
    <property type="match status" value="1"/>
</dbReference>
<gene>
    <name evidence="5" type="ORF">ENS19_02475</name>
</gene>
<dbReference type="GO" id="GO:0005524">
    <property type="term" value="F:ATP binding"/>
    <property type="evidence" value="ECO:0007669"/>
    <property type="project" value="UniProtKB-KW"/>
</dbReference>
<dbReference type="InterPro" id="IPR030855">
    <property type="entry name" value="Bifunct_BirA"/>
</dbReference>
<dbReference type="Pfam" id="PF02237">
    <property type="entry name" value="BPL_C"/>
    <property type="match status" value="1"/>
</dbReference>
<dbReference type="NCBIfam" id="TIGR00121">
    <property type="entry name" value="birA_ligase"/>
    <property type="match status" value="1"/>
</dbReference>
<dbReference type="EC" id="6.3.4.15" evidence="5"/>
<dbReference type="Gene3D" id="2.30.30.100">
    <property type="match status" value="1"/>
</dbReference>
<dbReference type="Pfam" id="PF08279">
    <property type="entry name" value="HTH_11"/>
    <property type="match status" value="1"/>
</dbReference>
<sequence>MKSLDAIGERLAGCSFVSGESLASELGITRAAVFKHIQALRRQGYSILSVPGKGYKLEPRFDGLLPLEVISKVRCRAFGKSILVLDQAGSTQDELRGVASKGAPEGTVVLALQQSSGKGRGGRLWSSPLGGLWFSLLLRPKIPFRDLCKLSLLFGVAVARALIKLGVRPSLKWPNDVLVGGKKICGILLEASAEPDRVEYVLVGIGVNANFIPRVLPSPIDQKSTSILAILGEKIDRASLLSSILVESEELYDLASRHGFGAIIEEWKANSSMMGKPVRASYGGKEVEGIAARIDEDGSLVIKTPEGEERIYSGDVSADR</sequence>
<evidence type="ECO:0000313" key="5">
    <source>
        <dbReference type="EMBL" id="HFK20123.1"/>
    </source>
</evidence>
<evidence type="ECO:0000259" key="4">
    <source>
        <dbReference type="PROSITE" id="PS51733"/>
    </source>
</evidence>
<dbReference type="HAMAP" id="MF_00978">
    <property type="entry name" value="Bifunct_BirA"/>
    <property type="match status" value="1"/>
</dbReference>
<keyword evidence="1 5" id="KW-0436">Ligase</keyword>
<dbReference type="PANTHER" id="PTHR12835">
    <property type="entry name" value="BIOTIN PROTEIN LIGASE"/>
    <property type="match status" value="1"/>
</dbReference>
<dbReference type="EMBL" id="DSTX01000002">
    <property type="protein sequence ID" value="HFK20123.1"/>
    <property type="molecule type" value="Genomic_DNA"/>
</dbReference>
<dbReference type="SUPFAM" id="SSF46785">
    <property type="entry name" value="Winged helix' DNA-binding domain"/>
    <property type="match status" value="1"/>
</dbReference>
<dbReference type="InterPro" id="IPR036388">
    <property type="entry name" value="WH-like_DNA-bd_sf"/>
</dbReference>